<feature type="transmembrane region" description="Helical" evidence="1">
    <location>
        <begin position="127"/>
        <end position="149"/>
    </location>
</feature>
<proteinExistence type="predicted"/>
<dbReference type="Proteomes" id="UP000032180">
    <property type="component" value="Chromosome 5"/>
</dbReference>
<keyword evidence="3" id="KW-1185">Reference proteome</keyword>
<dbReference type="Gramene" id="LPERR05G18750.1">
    <property type="protein sequence ID" value="LPERR05G18750.1"/>
    <property type="gene ID" value="LPERR05G18750"/>
</dbReference>
<dbReference type="PANTHER" id="PTHR33782:SF3">
    <property type="entry name" value="OS05G0516700 PROTEIN"/>
    <property type="match status" value="1"/>
</dbReference>
<sequence>MPTATVAASRAFAAAPSPAVGHALVSSARVAVATTTRIGARRAAAAVVVLSHRRDGGEQGGGRLVDEDMDTLRRRIREAREAAEEEEDEYDDDCCGGGLPVEERRRQGSYVAGDLLQAFLHMSARPVLAAGLMAMLLLLAVSVQLLRAVDAVASALLLLGS</sequence>
<keyword evidence="1" id="KW-0812">Transmembrane</keyword>
<reference evidence="2" key="3">
    <citation type="submission" date="2015-04" db="UniProtKB">
        <authorList>
            <consortium name="EnsemblPlants"/>
        </authorList>
    </citation>
    <scope>IDENTIFICATION</scope>
</reference>
<reference evidence="3" key="2">
    <citation type="submission" date="2013-12" db="EMBL/GenBank/DDBJ databases">
        <authorList>
            <person name="Yu Y."/>
            <person name="Lee S."/>
            <person name="de Baynast K."/>
            <person name="Wissotski M."/>
            <person name="Liu L."/>
            <person name="Talag J."/>
            <person name="Goicoechea J."/>
            <person name="Angelova A."/>
            <person name="Jetty R."/>
            <person name="Kudrna D."/>
            <person name="Golser W."/>
            <person name="Rivera L."/>
            <person name="Zhang J."/>
            <person name="Wing R."/>
        </authorList>
    </citation>
    <scope>NUCLEOTIDE SEQUENCE</scope>
</reference>
<keyword evidence="1" id="KW-1133">Transmembrane helix</keyword>
<evidence type="ECO:0000313" key="3">
    <source>
        <dbReference type="Proteomes" id="UP000032180"/>
    </source>
</evidence>
<evidence type="ECO:0000313" key="2">
    <source>
        <dbReference type="EnsemblPlants" id="LPERR05G18750.1"/>
    </source>
</evidence>
<keyword evidence="1" id="KW-0472">Membrane</keyword>
<reference evidence="2 3" key="1">
    <citation type="submission" date="2012-08" db="EMBL/GenBank/DDBJ databases">
        <title>Oryza genome evolution.</title>
        <authorList>
            <person name="Wing R.A."/>
        </authorList>
    </citation>
    <scope>NUCLEOTIDE SEQUENCE</scope>
</reference>
<evidence type="ECO:0000256" key="1">
    <source>
        <dbReference type="SAM" id="Phobius"/>
    </source>
</evidence>
<dbReference type="HOGENOM" id="CLU_1646152_0_0_1"/>
<name>A0A0D9WIP1_9ORYZ</name>
<accession>A0A0D9WIP1</accession>
<protein>
    <submittedName>
        <fullName evidence="2">Uncharacterized protein</fullName>
    </submittedName>
</protein>
<dbReference type="AlphaFoldDB" id="A0A0D9WIP1"/>
<dbReference type="PANTHER" id="PTHR33782">
    <property type="entry name" value="OS01G0121600 PROTEIN"/>
    <property type="match status" value="1"/>
</dbReference>
<organism evidence="2 3">
    <name type="scientific">Leersia perrieri</name>
    <dbReference type="NCBI Taxonomy" id="77586"/>
    <lineage>
        <taxon>Eukaryota</taxon>
        <taxon>Viridiplantae</taxon>
        <taxon>Streptophyta</taxon>
        <taxon>Embryophyta</taxon>
        <taxon>Tracheophyta</taxon>
        <taxon>Spermatophyta</taxon>
        <taxon>Magnoliopsida</taxon>
        <taxon>Liliopsida</taxon>
        <taxon>Poales</taxon>
        <taxon>Poaceae</taxon>
        <taxon>BOP clade</taxon>
        <taxon>Oryzoideae</taxon>
        <taxon>Oryzeae</taxon>
        <taxon>Oryzinae</taxon>
        <taxon>Leersia</taxon>
    </lineage>
</organism>
<dbReference type="EnsemblPlants" id="LPERR05G18750.1">
    <property type="protein sequence ID" value="LPERR05G18750.1"/>
    <property type="gene ID" value="LPERR05G18750"/>
</dbReference>